<protein>
    <submittedName>
        <fullName evidence="2">Uncharacterized protein</fullName>
    </submittedName>
</protein>
<name>A0A8B6HCJ7_MYTGA</name>
<feature type="compositionally biased region" description="Polar residues" evidence="1">
    <location>
        <begin position="1"/>
        <end position="14"/>
    </location>
</feature>
<proteinExistence type="predicted"/>
<evidence type="ECO:0000256" key="1">
    <source>
        <dbReference type="SAM" id="MobiDB-lite"/>
    </source>
</evidence>
<gene>
    <name evidence="2" type="ORF">MGAL_10B059880</name>
</gene>
<evidence type="ECO:0000313" key="3">
    <source>
        <dbReference type="Proteomes" id="UP000596742"/>
    </source>
</evidence>
<sequence>MADNISNTDDPGNSETEDEWFEAEDDIVIDEDAIEKSSDEIKVDNPFHVYKLNKDIGRIKKICPINYTDAWVLADRKLFKMTNQYLEDTVYADDADDIVVLKDGCVLILRIKNTIIIKLLTNRRLLRFANVGNNSMLPYCFCSSIDDLLTVYFSSQSCDIYGNYESCVVHIVKNGIITGQFNISTFQLEKPYIMHFVKSALCILYVADNLRVLNNVKLFEKAKYEYIEAKYFNGIIGYNPTQNFESHGICSKKGNIFESDIRHHSVYALDKNLKYTKCEVDARDGLDKPTAIAIYSDYLWIADGDQILNLDLNHTNYNELHFSRYSTLNEAWKWITNLISNLFGIGKLISREKLILM</sequence>
<evidence type="ECO:0000313" key="2">
    <source>
        <dbReference type="EMBL" id="VDI78064.1"/>
    </source>
</evidence>
<organism evidence="2 3">
    <name type="scientific">Mytilus galloprovincialis</name>
    <name type="common">Mediterranean mussel</name>
    <dbReference type="NCBI Taxonomy" id="29158"/>
    <lineage>
        <taxon>Eukaryota</taxon>
        <taxon>Metazoa</taxon>
        <taxon>Spiralia</taxon>
        <taxon>Lophotrochozoa</taxon>
        <taxon>Mollusca</taxon>
        <taxon>Bivalvia</taxon>
        <taxon>Autobranchia</taxon>
        <taxon>Pteriomorphia</taxon>
        <taxon>Mytilida</taxon>
        <taxon>Mytiloidea</taxon>
        <taxon>Mytilidae</taxon>
        <taxon>Mytilinae</taxon>
        <taxon>Mytilus</taxon>
    </lineage>
</organism>
<dbReference type="EMBL" id="UYJE01009920">
    <property type="protein sequence ID" value="VDI78064.1"/>
    <property type="molecule type" value="Genomic_DNA"/>
</dbReference>
<reference evidence="2" key="1">
    <citation type="submission" date="2018-11" db="EMBL/GenBank/DDBJ databases">
        <authorList>
            <person name="Alioto T."/>
            <person name="Alioto T."/>
        </authorList>
    </citation>
    <scope>NUCLEOTIDE SEQUENCE</scope>
</reference>
<dbReference type="AlphaFoldDB" id="A0A8B6HCJ7"/>
<feature type="region of interest" description="Disordered" evidence="1">
    <location>
        <begin position="1"/>
        <end position="20"/>
    </location>
</feature>
<dbReference type="OrthoDB" id="6067919at2759"/>
<dbReference type="Proteomes" id="UP000596742">
    <property type="component" value="Unassembled WGS sequence"/>
</dbReference>
<accession>A0A8B6HCJ7</accession>
<keyword evidence="3" id="KW-1185">Reference proteome</keyword>
<comment type="caution">
    <text evidence="2">The sequence shown here is derived from an EMBL/GenBank/DDBJ whole genome shotgun (WGS) entry which is preliminary data.</text>
</comment>